<gene>
    <name evidence="2" type="ORF">SDC9_80132</name>
</gene>
<name>A0A644YYD6_9ZZZZ</name>
<evidence type="ECO:0000256" key="1">
    <source>
        <dbReference type="SAM" id="MobiDB-lite"/>
    </source>
</evidence>
<feature type="compositionally biased region" description="Basic and acidic residues" evidence="1">
    <location>
        <begin position="111"/>
        <end position="122"/>
    </location>
</feature>
<comment type="caution">
    <text evidence="2">The sequence shown here is derived from an EMBL/GenBank/DDBJ whole genome shotgun (WGS) entry which is preliminary data.</text>
</comment>
<feature type="region of interest" description="Disordered" evidence="1">
    <location>
        <begin position="103"/>
        <end position="138"/>
    </location>
</feature>
<sequence>MQSLAKNLKFAPRNRSKIFNYVRKNQEKEVHHLQTMEKDTLGSICLPGQNNQDRGPVCNLLLACFQQRYCAGSKQTKECERDNYCIRRTGNQHRATVAVPTSCKSCSGNPTERDRTGCRPEHPGSVALHPGSRPSQPG</sequence>
<proteinExistence type="predicted"/>
<organism evidence="2">
    <name type="scientific">bioreactor metagenome</name>
    <dbReference type="NCBI Taxonomy" id="1076179"/>
    <lineage>
        <taxon>unclassified sequences</taxon>
        <taxon>metagenomes</taxon>
        <taxon>ecological metagenomes</taxon>
    </lineage>
</organism>
<dbReference type="EMBL" id="VSSQ01006693">
    <property type="protein sequence ID" value="MPM33556.1"/>
    <property type="molecule type" value="Genomic_DNA"/>
</dbReference>
<dbReference type="AlphaFoldDB" id="A0A644YYD6"/>
<accession>A0A644YYD6</accession>
<evidence type="ECO:0000313" key="2">
    <source>
        <dbReference type="EMBL" id="MPM33556.1"/>
    </source>
</evidence>
<reference evidence="2" key="1">
    <citation type="submission" date="2019-08" db="EMBL/GenBank/DDBJ databases">
        <authorList>
            <person name="Kucharzyk K."/>
            <person name="Murdoch R.W."/>
            <person name="Higgins S."/>
            <person name="Loffler F."/>
        </authorList>
    </citation>
    <scope>NUCLEOTIDE SEQUENCE</scope>
</reference>
<protein>
    <submittedName>
        <fullName evidence="2">Uncharacterized protein</fullName>
    </submittedName>
</protein>